<comment type="catalytic activity">
    <reaction evidence="8">
        <text>(7R,8S)-8-amino-7-(carboxyamino)nonanoate + ATP = (4R,5S)-dethiobiotin + ADP + phosphate + H(+)</text>
        <dbReference type="Rhea" id="RHEA:63684"/>
        <dbReference type="ChEBI" id="CHEBI:15378"/>
        <dbReference type="ChEBI" id="CHEBI:30616"/>
        <dbReference type="ChEBI" id="CHEBI:43474"/>
        <dbReference type="ChEBI" id="CHEBI:149470"/>
        <dbReference type="ChEBI" id="CHEBI:149473"/>
        <dbReference type="ChEBI" id="CHEBI:456216"/>
    </reaction>
</comment>
<feature type="binding site" evidence="9">
    <location>
        <position position="55"/>
    </location>
    <ligand>
        <name>ATP</name>
        <dbReference type="ChEBI" id="CHEBI:30616"/>
    </ligand>
</feature>
<evidence type="ECO:0000256" key="4">
    <source>
        <dbReference type="ARBA" id="ARBA00022741"/>
    </source>
</evidence>
<evidence type="ECO:0000313" key="10">
    <source>
        <dbReference type="EMBL" id="CEI72729.1"/>
    </source>
</evidence>
<dbReference type="KEGG" id="rhom:FRIFI_1192"/>
<protein>
    <recommendedName>
        <fullName evidence="9">ATP-dependent dethiobiotin synthetase BioD</fullName>
        <ecNumber evidence="9">6.3.3.3</ecNumber>
    </recommendedName>
    <alternativeName>
        <fullName evidence="9">DTB synthetase</fullName>
        <shortName evidence="9">DTBS</shortName>
    </alternativeName>
    <alternativeName>
        <fullName evidence="9">Dethiobiotin synthase</fullName>
    </alternativeName>
</protein>
<accession>A0A2P2BQU9</accession>
<keyword evidence="6 9" id="KW-0067">ATP-binding</keyword>
<dbReference type="CDD" id="cd03109">
    <property type="entry name" value="DTBS"/>
    <property type="match status" value="1"/>
</dbReference>
<keyword evidence="7 9" id="KW-0460">Magnesium</keyword>
<keyword evidence="5 9" id="KW-0093">Biotin biosynthesis</keyword>
<name>A0A2P2BQU9_9FIRM</name>
<dbReference type="EMBL" id="LN650648">
    <property type="protein sequence ID" value="CEI72729.1"/>
    <property type="molecule type" value="Genomic_DNA"/>
</dbReference>
<feature type="active site" evidence="9">
    <location>
        <position position="38"/>
    </location>
</feature>
<dbReference type="Gene3D" id="3.40.50.300">
    <property type="entry name" value="P-loop containing nucleotide triphosphate hydrolases"/>
    <property type="match status" value="1"/>
</dbReference>
<dbReference type="GO" id="GO:0000287">
    <property type="term" value="F:magnesium ion binding"/>
    <property type="evidence" value="ECO:0007669"/>
    <property type="project" value="UniProtKB-UniRule"/>
</dbReference>
<feature type="binding site" evidence="9">
    <location>
        <position position="42"/>
    </location>
    <ligand>
        <name>substrate</name>
    </ligand>
</feature>
<proteinExistence type="inferred from homology"/>
<comment type="subunit">
    <text evidence="9">Homodimer.</text>
</comment>
<dbReference type="Proteomes" id="UP000245695">
    <property type="component" value="Chromosome 1"/>
</dbReference>
<sequence length="231" mass="26412">MGKGIFVIGTNTDIGKTFVSGAITYKLKKHNKNVIPYKPVQSGGIEENIKIIPPDIKYIRDICDLDIDYKTMNTYCLKTEVSPHLACNIENVYINKENIINHYNKLLKTYDYVVVEGAGGIVVPITNDYFLYDLIKDLNMDVVIVASASVGTINHSVLTYEFLKSKNIKCRGIFINNYNNQFYEDDNIKMIEKITNLKVLGVLNKIKEFNKESICKEYDKLDLENILSLFE</sequence>
<dbReference type="InterPro" id="IPR004472">
    <property type="entry name" value="DTB_synth_BioD"/>
</dbReference>
<dbReference type="AlphaFoldDB" id="A0A2P2BQU9"/>
<feature type="binding site" evidence="9">
    <location>
        <position position="55"/>
    </location>
    <ligand>
        <name>Mg(2+)</name>
        <dbReference type="ChEBI" id="CHEBI:18420"/>
    </ligand>
</feature>
<dbReference type="PANTHER" id="PTHR43210:SF2">
    <property type="entry name" value="ATP-DEPENDENT DETHIOBIOTIN SYNTHETASE BIOD 2"/>
    <property type="match status" value="1"/>
</dbReference>
<dbReference type="PANTHER" id="PTHR43210">
    <property type="entry name" value="DETHIOBIOTIN SYNTHETASE"/>
    <property type="match status" value="1"/>
</dbReference>
<dbReference type="GO" id="GO:0042803">
    <property type="term" value="F:protein homodimerization activity"/>
    <property type="evidence" value="ECO:0007669"/>
    <property type="project" value="UniProtKB-ARBA"/>
</dbReference>
<keyword evidence="2 9" id="KW-0436">Ligase</keyword>
<dbReference type="EC" id="6.3.3.3" evidence="9"/>
<comment type="function">
    <text evidence="9">Catalyzes a mechanistically unusual reaction, the ATP-dependent insertion of CO2 between the N7 and N8 nitrogen atoms of 7,8-diaminopelargonic acid (DAPA, also called 7,8-diammoniononanoate) to form a ureido ring.</text>
</comment>
<feature type="binding site" evidence="9">
    <location>
        <begin position="176"/>
        <end position="177"/>
    </location>
    <ligand>
        <name>ATP</name>
        <dbReference type="ChEBI" id="CHEBI:30616"/>
    </ligand>
</feature>
<organism evidence="10 11">
    <name type="scientific">Romboutsia hominis</name>
    <dbReference type="NCBI Taxonomy" id="1507512"/>
    <lineage>
        <taxon>Bacteria</taxon>
        <taxon>Bacillati</taxon>
        <taxon>Bacillota</taxon>
        <taxon>Clostridia</taxon>
        <taxon>Peptostreptococcales</taxon>
        <taxon>Peptostreptococcaceae</taxon>
        <taxon>Romboutsia</taxon>
    </lineage>
</organism>
<dbReference type="SUPFAM" id="SSF52540">
    <property type="entry name" value="P-loop containing nucleoside triphosphate hydrolases"/>
    <property type="match status" value="1"/>
</dbReference>
<evidence type="ECO:0000256" key="2">
    <source>
        <dbReference type="ARBA" id="ARBA00022598"/>
    </source>
</evidence>
<evidence type="ECO:0000256" key="3">
    <source>
        <dbReference type="ARBA" id="ARBA00022723"/>
    </source>
</evidence>
<comment type="similarity">
    <text evidence="9">Belongs to the dethiobiotin synthetase family.</text>
</comment>
<evidence type="ECO:0000256" key="9">
    <source>
        <dbReference type="HAMAP-Rule" id="MF_00336"/>
    </source>
</evidence>
<dbReference type="InterPro" id="IPR027417">
    <property type="entry name" value="P-loop_NTPase"/>
</dbReference>
<evidence type="ECO:0000256" key="6">
    <source>
        <dbReference type="ARBA" id="ARBA00022840"/>
    </source>
</evidence>
<dbReference type="GO" id="GO:0005524">
    <property type="term" value="F:ATP binding"/>
    <property type="evidence" value="ECO:0007669"/>
    <property type="project" value="UniProtKB-UniRule"/>
</dbReference>
<feature type="binding site" evidence="9">
    <location>
        <begin position="116"/>
        <end position="119"/>
    </location>
    <ligand>
        <name>ATP</name>
        <dbReference type="ChEBI" id="CHEBI:30616"/>
    </ligand>
</feature>
<dbReference type="PIRSF" id="PIRSF006755">
    <property type="entry name" value="DTB_synth"/>
    <property type="match status" value="1"/>
</dbReference>
<gene>
    <name evidence="9" type="primary">bioD</name>
    <name evidence="10" type="ORF">FRIFI_1192</name>
</gene>
<dbReference type="Pfam" id="PF13500">
    <property type="entry name" value="AAA_26"/>
    <property type="match status" value="1"/>
</dbReference>
<evidence type="ECO:0000256" key="7">
    <source>
        <dbReference type="ARBA" id="ARBA00022842"/>
    </source>
</evidence>
<dbReference type="GO" id="GO:0004141">
    <property type="term" value="F:dethiobiotin synthase activity"/>
    <property type="evidence" value="ECO:0007669"/>
    <property type="project" value="UniProtKB-UniRule"/>
</dbReference>
<dbReference type="GO" id="GO:0005829">
    <property type="term" value="C:cytosol"/>
    <property type="evidence" value="ECO:0007669"/>
    <property type="project" value="TreeGrafter"/>
</dbReference>
<evidence type="ECO:0000313" key="11">
    <source>
        <dbReference type="Proteomes" id="UP000245695"/>
    </source>
</evidence>
<comment type="cofactor">
    <cofactor evidence="9">
        <name>Mg(2+)</name>
        <dbReference type="ChEBI" id="CHEBI:18420"/>
    </cofactor>
</comment>
<dbReference type="HAMAP" id="MF_00336">
    <property type="entry name" value="BioD"/>
    <property type="match status" value="1"/>
</dbReference>
<comment type="subcellular location">
    <subcellularLocation>
        <location evidence="9">Cytoplasm</location>
    </subcellularLocation>
</comment>
<feature type="binding site" evidence="9">
    <location>
        <begin position="13"/>
        <end position="18"/>
    </location>
    <ligand>
        <name>ATP</name>
        <dbReference type="ChEBI" id="CHEBI:30616"/>
    </ligand>
</feature>
<keyword evidence="4 9" id="KW-0547">Nucleotide-binding</keyword>
<feature type="binding site" evidence="9">
    <location>
        <position position="17"/>
    </location>
    <ligand>
        <name>Mg(2+)</name>
        <dbReference type="ChEBI" id="CHEBI:18420"/>
    </ligand>
</feature>
<dbReference type="NCBIfam" id="TIGR00347">
    <property type="entry name" value="bioD"/>
    <property type="match status" value="1"/>
</dbReference>
<feature type="binding site" evidence="9">
    <location>
        <position position="116"/>
    </location>
    <ligand>
        <name>Mg(2+)</name>
        <dbReference type="ChEBI" id="CHEBI:18420"/>
    </ligand>
</feature>
<keyword evidence="11" id="KW-1185">Reference proteome</keyword>
<comment type="caution">
    <text evidence="9">Lacks conserved residue(s) required for the propagation of feature annotation.</text>
</comment>
<keyword evidence="1 9" id="KW-0963">Cytoplasm</keyword>
<evidence type="ECO:0000256" key="8">
    <source>
        <dbReference type="ARBA" id="ARBA00047386"/>
    </source>
</evidence>
<reference evidence="10 11" key="1">
    <citation type="submission" date="2014-09" db="EMBL/GenBank/DDBJ databases">
        <authorList>
            <person name="Hornung B.V."/>
        </authorList>
    </citation>
    <scope>NUCLEOTIDE SEQUENCE [LARGE SCALE GENOMIC DNA]</scope>
    <source>
        <strain evidence="10 11">FRIFI</strain>
    </source>
</reference>
<dbReference type="FunFam" id="3.40.50.300:FF:000292">
    <property type="entry name" value="ATP-dependent dethiobiotin synthetase BioD"/>
    <property type="match status" value="1"/>
</dbReference>
<comment type="pathway">
    <text evidence="9">Cofactor biosynthesis; biotin biosynthesis; biotin from 7,8-diaminononanoate: step 1/2.</text>
</comment>
<evidence type="ECO:0000256" key="5">
    <source>
        <dbReference type="ARBA" id="ARBA00022756"/>
    </source>
</evidence>
<dbReference type="UniPathway" id="UPA00078">
    <property type="reaction ID" value="UER00161"/>
</dbReference>
<comment type="catalytic activity">
    <reaction evidence="9">
        <text>(7R,8S)-7,8-diammoniononanoate + CO2 + ATP = (4R,5S)-dethiobiotin + ADP + phosphate + 3 H(+)</text>
        <dbReference type="Rhea" id="RHEA:15805"/>
        <dbReference type="ChEBI" id="CHEBI:15378"/>
        <dbReference type="ChEBI" id="CHEBI:16526"/>
        <dbReference type="ChEBI" id="CHEBI:30616"/>
        <dbReference type="ChEBI" id="CHEBI:43474"/>
        <dbReference type="ChEBI" id="CHEBI:149469"/>
        <dbReference type="ChEBI" id="CHEBI:149473"/>
        <dbReference type="ChEBI" id="CHEBI:456216"/>
        <dbReference type="EC" id="6.3.3.3"/>
    </reaction>
</comment>
<dbReference type="GO" id="GO:0009102">
    <property type="term" value="P:biotin biosynthetic process"/>
    <property type="evidence" value="ECO:0007669"/>
    <property type="project" value="UniProtKB-UniRule"/>
</dbReference>
<keyword evidence="3 9" id="KW-0479">Metal-binding</keyword>
<evidence type="ECO:0000256" key="1">
    <source>
        <dbReference type="ARBA" id="ARBA00022490"/>
    </source>
</evidence>